<dbReference type="Proteomes" id="UP000822688">
    <property type="component" value="Chromosome 1"/>
</dbReference>
<keyword evidence="5" id="KW-1185">Reference proteome</keyword>
<comment type="caution">
    <text evidence="4">The sequence shown here is derived from an EMBL/GenBank/DDBJ whole genome shotgun (WGS) entry which is preliminary data.</text>
</comment>
<accession>A0A8T0J6X8</accession>
<dbReference type="AlphaFoldDB" id="A0A8T0J6X8"/>
<evidence type="ECO:0000259" key="3">
    <source>
        <dbReference type="PROSITE" id="PS51186"/>
    </source>
</evidence>
<keyword evidence="2" id="KW-0012">Acyltransferase</keyword>
<evidence type="ECO:0000256" key="2">
    <source>
        <dbReference type="ARBA" id="ARBA00023315"/>
    </source>
</evidence>
<dbReference type="Pfam" id="PF13673">
    <property type="entry name" value="Acetyltransf_10"/>
    <property type="match status" value="1"/>
</dbReference>
<gene>
    <name evidence="4" type="ORF">KC19_1G112600</name>
</gene>
<dbReference type="PROSITE" id="PS51186">
    <property type="entry name" value="GNAT"/>
    <property type="match status" value="1"/>
</dbReference>
<dbReference type="Gene3D" id="3.40.630.30">
    <property type="match status" value="1"/>
</dbReference>
<organism evidence="4 5">
    <name type="scientific">Ceratodon purpureus</name>
    <name type="common">Fire moss</name>
    <name type="synonym">Dicranum purpureum</name>
    <dbReference type="NCBI Taxonomy" id="3225"/>
    <lineage>
        <taxon>Eukaryota</taxon>
        <taxon>Viridiplantae</taxon>
        <taxon>Streptophyta</taxon>
        <taxon>Embryophyta</taxon>
        <taxon>Bryophyta</taxon>
        <taxon>Bryophytina</taxon>
        <taxon>Bryopsida</taxon>
        <taxon>Dicranidae</taxon>
        <taxon>Pseudoditrichales</taxon>
        <taxon>Ditrichaceae</taxon>
        <taxon>Ceratodon</taxon>
    </lineage>
</organism>
<protein>
    <recommendedName>
        <fullName evidence="3">N-acetyltransferase domain-containing protein</fullName>
    </recommendedName>
</protein>
<dbReference type="GO" id="GO:0005737">
    <property type="term" value="C:cytoplasm"/>
    <property type="evidence" value="ECO:0007669"/>
    <property type="project" value="TreeGrafter"/>
</dbReference>
<name>A0A8T0J6X8_CERPU</name>
<dbReference type="EMBL" id="CM026421">
    <property type="protein sequence ID" value="KAG0590593.1"/>
    <property type="molecule type" value="Genomic_DNA"/>
</dbReference>
<reference evidence="4" key="1">
    <citation type="submission" date="2020-06" db="EMBL/GenBank/DDBJ databases">
        <title>WGS assembly of Ceratodon purpureus strain R40.</title>
        <authorList>
            <person name="Carey S.B."/>
            <person name="Jenkins J."/>
            <person name="Shu S."/>
            <person name="Lovell J.T."/>
            <person name="Sreedasyam A."/>
            <person name="Maumus F."/>
            <person name="Tiley G.P."/>
            <person name="Fernandez-Pozo N."/>
            <person name="Barry K."/>
            <person name="Chen C."/>
            <person name="Wang M."/>
            <person name="Lipzen A."/>
            <person name="Daum C."/>
            <person name="Saski C.A."/>
            <person name="Payton A.C."/>
            <person name="Mcbreen J.C."/>
            <person name="Conrad R.E."/>
            <person name="Kollar L.M."/>
            <person name="Olsson S."/>
            <person name="Huttunen S."/>
            <person name="Landis J.B."/>
            <person name="Wickett N.J."/>
            <person name="Johnson M.G."/>
            <person name="Rensing S.A."/>
            <person name="Grimwood J."/>
            <person name="Schmutz J."/>
            <person name="Mcdaniel S.F."/>
        </authorList>
    </citation>
    <scope>NUCLEOTIDE SEQUENCE</scope>
    <source>
        <strain evidence="4">R40</strain>
    </source>
</reference>
<keyword evidence="1" id="KW-0808">Transferase</keyword>
<dbReference type="PANTHER" id="PTHR43626:SF4">
    <property type="entry name" value="GCN5-RELATED N-ACETYLTRANSFERASE 2, CHLOROPLASTIC"/>
    <property type="match status" value="1"/>
</dbReference>
<dbReference type="InterPro" id="IPR045039">
    <property type="entry name" value="NSI-like"/>
</dbReference>
<evidence type="ECO:0000313" key="5">
    <source>
        <dbReference type="Proteomes" id="UP000822688"/>
    </source>
</evidence>
<dbReference type="PANTHER" id="PTHR43626">
    <property type="entry name" value="ACYL-COA N-ACYLTRANSFERASE"/>
    <property type="match status" value="1"/>
</dbReference>
<dbReference type="SUPFAM" id="SSF55729">
    <property type="entry name" value="Acyl-CoA N-acyltransferases (Nat)"/>
    <property type="match status" value="1"/>
</dbReference>
<feature type="domain" description="N-acetyltransferase" evidence="3">
    <location>
        <begin position="131"/>
        <end position="273"/>
    </location>
</feature>
<evidence type="ECO:0000256" key="1">
    <source>
        <dbReference type="ARBA" id="ARBA00022679"/>
    </source>
</evidence>
<dbReference type="InterPro" id="IPR016181">
    <property type="entry name" value="Acyl_CoA_acyltransferase"/>
</dbReference>
<sequence length="299" mass="32093">MNAAHVAGVAPVSCVSESQLRYGLGGAVTGVAGAGGRGLCGDGVRGVRVRCSGKGVWGAESRRRGFGGLNLSAPWPVRASGRASALAVRHRELLVTTNWRDVDIAELRALLTGTEQNCDQFPKLNPDGSIPEVSPVKLKRAIQHSFIVVAMYVRGELEEDYFPARPEDDTPPRLKRTLVAFGRATSDRALTASIHDLAVAPSLQGQGIGGRLVQRLVREISRYGISDISVMASREIRPFFRTCGFGSDILGSTAMMYTAAEECCDVESSMLVPPPLQESWTVDAAEVRRKEVVKNVSSA</sequence>
<dbReference type="GO" id="GO:0008080">
    <property type="term" value="F:N-acetyltransferase activity"/>
    <property type="evidence" value="ECO:0007669"/>
    <property type="project" value="InterPro"/>
</dbReference>
<dbReference type="InterPro" id="IPR000182">
    <property type="entry name" value="GNAT_dom"/>
</dbReference>
<evidence type="ECO:0000313" key="4">
    <source>
        <dbReference type="EMBL" id="KAG0590593.1"/>
    </source>
</evidence>
<dbReference type="CDD" id="cd04301">
    <property type="entry name" value="NAT_SF"/>
    <property type="match status" value="1"/>
</dbReference>
<proteinExistence type="predicted"/>